<evidence type="ECO:0000313" key="2">
    <source>
        <dbReference type="Proteomes" id="UP001388673"/>
    </source>
</evidence>
<organism evidence="1 2">
    <name type="scientific">Kwoniella newhampshirensis</name>
    <dbReference type="NCBI Taxonomy" id="1651941"/>
    <lineage>
        <taxon>Eukaryota</taxon>
        <taxon>Fungi</taxon>
        <taxon>Dikarya</taxon>
        <taxon>Basidiomycota</taxon>
        <taxon>Agaricomycotina</taxon>
        <taxon>Tremellomycetes</taxon>
        <taxon>Tremellales</taxon>
        <taxon>Cryptococcaceae</taxon>
        <taxon>Kwoniella</taxon>
    </lineage>
</organism>
<sequence length="49" mass="4930">MDAFTTVFPIVNAVAEAPVVKAAATVASPSEVPRNGENNVGNLSSCVIA</sequence>
<dbReference type="RefSeq" id="XP_066800665.1">
    <property type="nucleotide sequence ID" value="XM_066948892.1"/>
</dbReference>
<name>A0AAW0YUS6_9TREE</name>
<dbReference type="AlphaFoldDB" id="A0AAW0YUS6"/>
<reference evidence="1 2" key="1">
    <citation type="journal article" date="2024" name="bioRxiv">
        <title>Comparative genomics of Cryptococcus and Kwoniella reveals pathogenesis evolution and contrasting karyotype dynamics via intercentromeric recombination or chromosome fusion.</title>
        <authorList>
            <person name="Coelho M.A."/>
            <person name="David-Palma M."/>
            <person name="Shea T."/>
            <person name="Bowers K."/>
            <person name="McGinley-Smith S."/>
            <person name="Mohammad A.W."/>
            <person name="Gnirke A."/>
            <person name="Yurkov A.M."/>
            <person name="Nowrousian M."/>
            <person name="Sun S."/>
            <person name="Cuomo C.A."/>
            <person name="Heitman J."/>
        </authorList>
    </citation>
    <scope>NUCLEOTIDE SEQUENCE [LARGE SCALE GENOMIC DNA]</scope>
    <source>
        <strain evidence="1 2">CBS 13917</strain>
    </source>
</reference>
<proteinExistence type="predicted"/>
<dbReference type="Proteomes" id="UP001388673">
    <property type="component" value="Unassembled WGS sequence"/>
</dbReference>
<evidence type="ECO:0000313" key="1">
    <source>
        <dbReference type="EMBL" id="KAK8846715.1"/>
    </source>
</evidence>
<gene>
    <name evidence="1" type="ORF">IAR55_005802</name>
</gene>
<comment type="caution">
    <text evidence="1">The sequence shown here is derived from an EMBL/GenBank/DDBJ whole genome shotgun (WGS) entry which is preliminary data.</text>
</comment>
<dbReference type="GeneID" id="92183060"/>
<keyword evidence="2" id="KW-1185">Reference proteome</keyword>
<dbReference type="KEGG" id="kne:92183060"/>
<accession>A0AAW0YUS6</accession>
<dbReference type="EMBL" id="JBCAWK010000011">
    <property type="protein sequence ID" value="KAK8846715.1"/>
    <property type="molecule type" value="Genomic_DNA"/>
</dbReference>
<protein>
    <submittedName>
        <fullName evidence="1">Uncharacterized protein</fullName>
    </submittedName>
</protein>